<dbReference type="RefSeq" id="WP_072674446.1">
    <property type="nucleotide sequence ID" value="NZ_FRDF01000009.1"/>
</dbReference>
<sequence length="176" mass="18588">MIQSATSFSNRLAQGLGACVLAGGRALPATAQVMPDPDAEEVAKTPLRDLNIDARDIPEPLRFAVRDPYETARMTSCNAIVADIAVLDQVLGADYDIAATDADGKKGLPDVNMGKLGQSVVGSIIPFRGIVREVSGAADSERLLRAAYTAGMARRSFLKGLGMGRGCKYPARPKPE</sequence>
<name>A0A1M7SIY3_9SPHN</name>
<evidence type="ECO:0000313" key="1">
    <source>
        <dbReference type="EMBL" id="SHN58390.1"/>
    </source>
</evidence>
<protein>
    <submittedName>
        <fullName evidence="1">Uncharacterized protein</fullName>
    </submittedName>
</protein>
<dbReference type="AlphaFoldDB" id="A0A1M7SIY3"/>
<dbReference type="STRING" id="198312.SAMN02745193_01813"/>
<accession>A0A1M7SIY3</accession>
<evidence type="ECO:0000313" key="2">
    <source>
        <dbReference type="Proteomes" id="UP000184391"/>
    </source>
</evidence>
<organism evidence="1 2">
    <name type="scientific">Erythrobacter sanguineus</name>
    <dbReference type="NCBI Taxonomy" id="198312"/>
    <lineage>
        <taxon>Bacteria</taxon>
        <taxon>Pseudomonadati</taxon>
        <taxon>Pseudomonadota</taxon>
        <taxon>Alphaproteobacteria</taxon>
        <taxon>Sphingomonadales</taxon>
        <taxon>Erythrobacteraceae</taxon>
        <taxon>Erythrobacter/Porphyrobacter group</taxon>
        <taxon>Erythrobacter</taxon>
    </lineage>
</organism>
<keyword evidence="2" id="KW-1185">Reference proteome</keyword>
<proteinExistence type="predicted"/>
<dbReference type="Proteomes" id="UP000184391">
    <property type="component" value="Unassembled WGS sequence"/>
</dbReference>
<reference evidence="2" key="1">
    <citation type="submission" date="2016-12" db="EMBL/GenBank/DDBJ databases">
        <authorList>
            <person name="Varghese N."/>
            <person name="Submissions S."/>
        </authorList>
    </citation>
    <scope>NUCLEOTIDE SEQUENCE [LARGE SCALE GENOMIC DNA]</scope>
    <source>
        <strain evidence="2">DSM 11032</strain>
    </source>
</reference>
<dbReference type="EMBL" id="FRDF01000009">
    <property type="protein sequence ID" value="SHN58390.1"/>
    <property type="molecule type" value="Genomic_DNA"/>
</dbReference>
<gene>
    <name evidence="1" type="ORF">SAMN02745193_01813</name>
</gene>